<accession>A0A224XT90</accession>
<evidence type="ECO:0000256" key="1">
    <source>
        <dbReference type="SAM" id="Phobius"/>
    </source>
</evidence>
<reference evidence="2" key="1">
    <citation type="journal article" date="2018" name="PLoS Negl. Trop. Dis.">
        <title>An insight into the salivary gland and fat body transcriptome of Panstrongylus lignarius (Hemiptera: Heteroptera), the main vector of Chagas disease in Peru.</title>
        <authorList>
            <person name="Nevoa J.C."/>
            <person name="Mendes M.T."/>
            <person name="da Silva M.V."/>
            <person name="Soares S.C."/>
            <person name="Oliveira C.J.F."/>
            <person name="Ribeiro J.M.C."/>
        </authorList>
    </citation>
    <scope>NUCLEOTIDE SEQUENCE</scope>
</reference>
<dbReference type="AlphaFoldDB" id="A0A224XT90"/>
<dbReference type="EMBL" id="GFTR01002102">
    <property type="protein sequence ID" value="JAW14324.1"/>
    <property type="molecule type" value="Transcribed_RNA"/>
</dbReference>
<feature type="transmembrane region" description="Helical" evidence="1">
    <location>
        <begin position="39"/>
        <end position="60"/>
    </location>
</feature>
<proteinExistence type="predicted"/>
<keyword evidence="1" id="KW-0812">Transmembrane</keyword>
<keyword evidence="1" id="KW-0472">Membrane</keyword>
<evidence type="ECO:0000313" key="2">
    <source>
        <dbReference type="EMBL" id="JAW14324.1"/>
    </source>
</evidence>
<sequence>MSSPPTALTTSLGLIFLTANLYGTPHISFLISSSTKFTQLFSFFSLSNFLYIPFTLLYSLSKHTFLSPSASRFNRLLKAKTSFFFFSNSSSHHLFPLPPPHFLGTDPFVASIIAPLNSLSSTNT</sequence>
<protein>
    <submittedName>
        <fullName evidence="2">Uncharacterized protein</fullName>
    </submittedName>
</protein>
<organism evidence="2">
    <name type="scientific">Panstrongylus lignarius</name>
    <dbReference type="NCBI Taxonomy" id="156445"/>
    <lineage>
        <taxon>Eukaryota</taxon>
        <taxon>Metazoa</taxon>
        <taxon>Ecdysozoa</taxon>
        <taxon>Arthropoda</taxon>
        <taxon>Hexapoda</taxon>
        <taxon>Insecta</taxon>
        <taxon>Pterygota</taxon>
        <taxon>Neoptera</taxon>
        <taxon>Paraneoptera</taxon>
        <taxon>Hemiptera</taxon>
        <taxon>Heteroptera</taxon>
        <taxon>Panheteroptera</taxon>
        <taxon>Cimicomorpha</taxon>
        <taxon>Reduviidae</taxon>
        <taxon>Triatominae</taxon>
        <taxon>Panstrongylus</taxon>
    </lineage>
</organism>
<name>A0A224XT90_9HEMI</name>
<keyword evidence="1" id="KW-1133">Transmembrane helix</keyword>